<dbReference type="Proteomes" id="UP001487296">
    <property type="component" value="Unassembled WGS sequence"/>
</dbReference>
<dbReference type="Pfam" id="PF02929">
    <property type="entry name" value="Bgal_small_N"/>
    <property type="match status" value="1"/>
</dbReference>
<feature type="domain" description="Beta galactosidase small chain/" evidence="11">
    <location>
        <begin position="1095"/>
        <end position="1329"/>
    </location>
</feature>
<dbReference type="EMBL" id="JBBNFP010000071">
    <property type="protein sequence ID" value="MEQ2487715.1"/>
    <property type="molecule type" value="Genomic_DNA"/>
</dbReference>
<reference evidence="12 13" key="1">
    <citation type="submission" date="2024-04" db="EMBL/GenBank/DDBJ databases">
        <title>Human intestinal bacterial collection.</title>
        <authorList>
            <person name="Pauvert C."/>
            <person name="Hitch T.C.A."/>
            <person name="Clavel T."/>
        </authorList>
    </citation>
    <scope>NUCLEOTIDE SEQUENCE [LARGE SCALE GENOMIC DNA]</scope>
    <source>
        <strain evidence="12 13">CLA-AA-H145</strain>
    </source>
</reference>
<dbReference type="InterPro" id="IPR006102">
    <property type="entry name" value="Ig-like_GH2"/>
</dbReference>
<comment type="catalytic activity">
    <reaction evidence="1">
        <text>Hydrolysis of terminal non-reducing beta-D-galactose residues in beta-D-galactosides.</text>
        <dbReference type="EC" id="3.2.1.23"/>
    </reaction>
</comment>
<dbReference type="Gene3D" id="2.80.10.50">
    <property type="match status" value="1"/>
</dbReference>
<dbReference type="InterPro" id="IPR006104">
    <property type="entry name" value="Glyco_hydro_2_N"/>
</dbReference>
<dbReference type="EC" id="3.2.1.23" evidence="5"/>
<comment type="caution">
    <text evidence="12">The sequence shown here is derived from an EMBL/GenBank/DDBJ whole genome shotgun (WGS) entry which is preliminary data.</text>
</comment>
<dbReference type="InterPro" id="IPR008979">
    <property type="entry name" value="Galactose-bd-like_sf"/>
</dbReference>
<keyword evidence="8" id="KW-0326">Glycosidase</keyword>
<dbReference type="InterPro" id="IPR006101">
    <property type="entry name" value="Glyco_hydro_2"/>
</dbReference>
<accession>A0ABV1FTG8</accession>
<evidence type="ECO:0000256" key="1">
    <source>
        <dbReference type="ARBA" id="ARBA00001412"/>
    </source>
</evidence>
<dbReference type="PRINTS" id="PR00132">
    <property type="entry name" value="GLHYDRLASE2"/>
</dbReference>
<dbReference type="PANTHER" id="PTHR46323">
    <property type="entry name" value="BETA-GALACTOSIDASE"/>
    <property type="match status" value="1"/>
</dbReference>
<evidence type="ECO:0000256" key="7">
    <source>
        <dbReference type="ARBA" id="ARBA00022837"/>
    </source>
</evidence>
<dbReference type="Pfam" id="PF02837">
    <property type="entry name" value="Glyco_hydro_2_N"/>
    <property type="match status" value="1"/>
</dbReference>
<evidence type="ECO:0000256" key="9">
    <source>
        <dbReference type="ARBA" id="ARBA00032230"/>
    </source>
</evidence>
<dbReference type="GO" id="GO:0016787">
    <property type="term" value="F:hydrolase activity"/>
    <property type="evidence" value="ECO:0007669"/>
    <property type="project" value="UniProtKB-KW"/>
</dbReference>
<dbReference type="Pfam" id="PF16353">
    <property type="entry name" value="LacZ_4"/>
    <property type="match status" value="1"/>
</dbReference>
<dbReference type="InterPro" id="IPR004199">
    <property type="entry name" value="B-gal_small/dom_5"/>
</dbReference>
<dbReference type="InterPro" id="IPR035992">
    <property type="entry name" value="Ricin_B-like_lectins"/>
</dbReference>
<keyword evidence="6 12" id="KW-0378">Hydrolase</keyword>
<dbReference type="SUPFAM" id="SSF49303">
    <property type="entry name" value="beta-Galactosidase/glucuronidase domain"/>
    <property type="match status" value="2"/>
</dbReference>
<evidence type="ECO:0000256" key="4">
    <source>
        <dbReference type="ARBA" id="ARBA00011245"/>
    </source>
</evidence>
<dbReference type="CDD" id="cd00161">
    <property type="entry name" value="beta-trefoil_Ricin-like"/>
    <property type="match status" value="1"/>
</dbReference>
<name>A0ABV1FTG8_9BACT</name>
<dbReference type="Gene3D" id="2.60.120.260">
    <property type="entry name" value="Galactose-binding domain-like"/>
    <property type="match status" value="1"/>
</dbReference>
<evidence type="ECO:0000256" key="5">
    <source>
        <dbReference type="ARBA" id="ARBA00012756"/>
    </source>
</evidence>
<dbReference type="SMART" id="SM01038">
    <property type="entry name" value="Bgal_small_N"/>
    <property type="match status" value="1"/>
</dbReference>
<proteinExistence type="inferred from homology"/>
<dbReference type="InterPro" id="IPR013783">
    <property type="entry name" value="Ig-like_fold"/>
</dbReference>
<dbReference type="InterPro" id="IPR036156">
    <property type="entry name" value="Beta-gal/glucu_dom_sf"/>
</dbReference>
<feature type="non-terminal residue" evidence="12">
    <location>
        <position position="1329"/>
    </location>
</feature>
<dbReference type="InterPro" id="IPR032312">
    <property type="entry name" value="LacZ_4"/>
</dbReference>
<evidence type="ECO:0000313" key="12">
    <source>
        <dbReference type="EMBL" id="MEQ2487715.1"/>
    </source>
</evidence>
<protein>
    <recommendedName>
        <fullName evidence="5">beta-galactosidase</fullName>
        <ecNumber evidence="5">3.2.1.23</ecNumber>
    </recommendedName>
    <alternativeName>
        <fullName evidence="9">Lactase</fullName>
    </alternativeName>
</protein>
<sequence>MKQFGLLRRALIVVLLGMVASFSQAVNINDPGIIYRIVCQSNGQAVTNGNQSAHNTYLTTDAIDLSAEGQDWMIVPVSPPDSIYAFYNPHYDMGFDMAPAAQQAWRLLQWDPKFTSSNQQFVIKQVSEGVFQFLNVAGNRAMTLRADGTIYMDEDLDAANSHFTLQATTNKVDKIIKGYTYLLRSKNTGWVLSNLESRKSAALLHTEPYKEGSYGQHWEYRTVEYSKYGSTGYSTVLFNAKYNFAIDAGLNGKKLPLQYALDGSNYNQQVTFEAVEGQQGVYRISYKYNGTVYYLSADSKGDTRMIQDANDETTYFTVEYTDPYVPVLSDWENQRVFAVNKEEGHAAYIPYANTEALRADKARYDKPWLDPASDRWMTLNGTWKINFVKDPSLRPGEDDFYGNDVNVSSWDNIDVPSCVEMKGYGDPWYVNVDYPFEDNPPYITMKGNLYNSVSSLRRNFTLPANWAGDRVFLHFDGIYSGAYVWINGKKVGYTQGANNDAEFDVTAYVHEGENNLSVQVFRFTDGSYLEGQDMWHMSGIHRDVYLFATPKTYIRDHYITSMLDAADGYKSGSMTVALTMNNRDAEAANKDVCVRLISPEGQQVGQQNTHFAFKKGEKELTQYVTFEGLTNLQLWNAEQPNLYTVEVAQTDAKGSEEEAFATKYGFRYVEIPNDDHRVYVNGKQVYFKGVNTQDTHPTRGRAIDVETMLKDITLMKQANVNTVRTSHYPRQAKMNAMFDYYGLYVMDEADIECHKNWQDGAAISSDASWQPAYLDRARRMVLRDRNNPSVVFWSLGNESGYGTNHDAAFALMKTLDNRIVHYEGATNAGRATATEMWSRMYPSLDEVKAQANGNWAEQPFFMCEYDHAMGNSLGNLQEYWDILEGSKYGIGGCVWDWVDQSIVASEDIMSGNLMQNGFHKYRTGYDYPDAPHQGNFVNNGIINADRSWSAKLDELKKVYQYVSFDKCQTTGGNTAEITLTNKYDFTSLGALRLAYQVVVDGKVANEGNVALDDLKPGETGSVTVPTAYDEAEAKGKEVLLNLSVVQPAATAYAPAGYAVATAQYVLQDRDKLAAVDLKGSSAEPLSVTKSNGVTTISNSKVEIAFNTNSGKLTKWSQNGISIVKDGATPEYENYRWIENDAPYGSDPWYDQGNGISSHKVAISRVDGGNKVTATVTGTGSWVNYTFTYTIYKNGVVDLKTQFTPQVTATDLYGAVRRLGMQLEMPGEFSQVNYYARGPLENYTDRCTGSNLGRYATTVFDMNEYYLRPQTMGNRQDLRELTLSDGQGNEINIQTEGQVAFSTLYWSDQTLKSYMHNWELPVGGGGGPRP</sequence>
<organism evidence="12 13">
    <name type="scientific">Hallella faecis</name>
    <dbReference type="NCBI Taxonomy" id="2841596"/>
    <lineage>
        <taxon>Bacteria</taxon>
        <taxon>Pseudomonadati</taxon>
        <taxon>Bacteroidota</taxon>
        <taxon>Bacteroidia</taxon>
        <taxon>Bacteroidales</taxon>
        <taxon>Prevotellaceae</taxon>
        <taxon>Hallella</taxon>
    </lineage>
</organism>
<evidence type="ECO:0000256" key="8">
    <source>
        <dbReference type="ARBA" id="ARBA00023295"/>
    </source>
</evidence>
<dbReference type="InterPro" id="IPR006103">
    <property type="entry name" value="Glyco_hydro_2_cat"/>
</dbReference>
<evidence type="ECO:0000259" key="11">
    <source>
        <dbReference type="SMART" id="SM01038"/>
    </source>
</evidence>
<evidence type="ECO:0000256" key="10">
    <source>
        <dbReference type="SAM" id="SignalP"/>
    </source>
</evidence>
<dbReference type="RefSeq" id="WP_215760789.1">
    <property type="nucleotide sequence ID" value="NZ_JAHKBE010000074.1"/>
</dbReference>
<dbReference type="InterPro" id="IPR050347">
    <property type="entry name" value="Bact_Beta-galactosidase"/>
</dbReference>
<dbReference type="SUPFAM" id="SSF74650">
    <property type="entry name" value="Galactose mutarotase-like"/>
    <property type="match status" value="1"/>
</dbReference>
<keyword evidence="10" id="KW-0732">Signal</keyword>
<dbReference type="Pfam" id="PF00703">
    <property type="entry name" value="Glyco_hydro_2"/>
    <property type="match status" value="1"/>
</dbReference>
<comment type="subunit">
    <text evidence="4">Monomer.</text>
</comment>
<gene>
    <name evidence="12" type="ORF">AAAT34_11770</name>
</gene>
<feature type="signal peptide" evidence="10">
    <location>
        <begin position="1"/>
        <end position="25"/>
    </location>
</feature>
<dbReference type="InterPro" id="IPR011013">
    <property type="entry name" value="Gal_mutarotase_sf_dom"/>
</dbReference>
<evidence type="ECO:0000256" key="6">
    <source>
        <dbReference type="ARBA" id="ARBA00022801"/>
    </source>
</evidence>
<dbReference type="SUPFAM" id="SSF49785">
    <property type="entry name" value="Galactose-binding domain-like"/>
    <property type="match status" value="1"/>
</dbReference>
<dbReference type="SUPFAM" id="SSF50370">
    <property type="entry name" value="Ricin B-like lectins"/>
    <property type="match status" value="1"/>
</dbReference>
<evidence type="ECO:0000256" key="2">
    <source>
        <dbReference type="ARBA" id="ARBA00001913"/>
    </source>
</evidence>
<comment type="cofactor">
    <cofactor evidence="2">
        <name>Ca(2+)</name>
        <dbReference type="ChEBI" id="CHEBI:29108"/>
    </cofactor>
</comment>
<dbReference type="InterPro" id="IPR014718">
    <property type="entry name" value="GH-type_carb-bd"/>
</dbReference>
<comment type="similarity">
    <text evidence="3">Belongs to the glycosyl hydrolase 2 family.</text>
</comment>
<dbReference type="Gene3D" id="2.60.40.10">
    <property type="entry name" value="Immunoglobulins"/>
    <property type="match status" value="2"/>
</dbReference>
<dbReference type="Pfam" id="PF02836">
    <property type="entry name" value="Glyco_hydro_2_C"/>
    <property type="match status" value="1"/>
</dbReference>
<keyword evidence="13" id="KW-1185">Reference proteome</keyword>
<keyword evidence="7" id="KW-0106">Calcium</keyword>
<evidence type="ECO:0000256" key="3">
    <source>
        <dbReference type="ARBA" id="ARBA00007401"/>
    </source>
</evidence>
<dbReference type="Gene3D" id="3.20.20.80">
    <property type="entry name" value="Glycosidases"/>
    <property type="match status" value="1"/>
</dbReference>
<dbReference type="InterPro" id="IPR017853">
    <property type="entry name" value="GH"/>
</dbReference>
<dbReference type="Gene3D" id="2.70.98.10">
    <property type="match status" value="1"/>
</dbReference>
<dbReference type="PANTHER" id="PTHR46323:SF2">
    <property type="entry name" value="BETA-GALACTOSIDASE"/>
    <property type="match status" value="1"/>
</dbReference>
<dbReference type="SUPFAM" id="SSF51445">
    <property type="entry name" value="(Trans)glycosidases"/>
    <property type="match status" value="1"/>
</dbReference>
<evidence type="ECO:0000313" key="13">
    <source>
        <dbReference type="Proteomes" id="UP001487296"/>
    </source>
</evidence>
<feature type="chain" id="PRO_5047457877" description="beta-galactosidase" evidence="10">
    <location>
        <begin position="26"/>
        <end position="1329"/>
    </location>
</feature>